<feature type="non-terminal residue" evidence="1">
    <location>
        <position position="73"/>
    </location>
</feature>
<dbReference type="AlphaFoldDB" id="A0A815TI30"/>
<reference evidence="1" key="1">
    <citation type="submission" date="2021-02" db="EMBL/GenBank/DDBJ databases">
        <authorList>
            <person name="Nowell W R."/>
        </authorList>
    </citation>
    <scope>NUCLEOTIDE SEQUENCE</scope>
</reference>
<protein>
    <submittedName>
        <fullName evidence="1">Uncharacterized protein</fullName>
    </submittedName>
</protein>
<evidence type="ECO:0000313" key="2">
    <source>
        <dbReference type="Proteomes" id="UP000663882"/>
    </source>
</evidence>
<organism evidence="1 2">
    <name type="scientific">Rotaria sordida</name>
    <dbReference type="NCBI Taxonomy" id="392033"/>
    <lineage>
        <taxon>Eukaryota</taxon>
        <taxon>Metazoa</taxon>
        <taxon>Spiralia</taxon>
        <taxon>Gnathifera</taxon>
        <taxon>Rotifera</taxon>
        <taxon>Eurotatoria</taxon>
        <taxon>Bdelloidea</taxon>
        <taxon>Philodinida</taxon>
        <taxon>Philodinidae</taxon>
        <taxon>Rotaria</taxon>
    </lineage>
</organism>
<proteinExistence type="predicted"/>
<comment type="caution">
    <text evidence="1">The sequence shown here is derived from an EMBL/GenBank/DDBJ whole genome shotgun (WGS) entry which is preliminary data.</text>
</comment>
<accession>A0A815TI30</accession>
<evidence type="ECO:0000313" key="1">
    <source>
        <dbReference type="EMBL" id="CAF1508853.1"/>
    </source>
</evidence>
<dbReference type="Proteomes" id="UP000663882">
    <property type="component" value="Unassembled WGS sequence"/>
</dbReference>
<name>A0A815TI30_9BILA</name>
<sequence>MTKQDLKSSIEHDEQKSIDMKFSYDQTKSFIESDIIVYITDLPLNIDDDIRLANLIHNRVEKSLQITPISVKC</sequence>
<gene>
    <name evidence="1" type="ORF">RFH988_LOCUS39013</name>
</gene>
<dbReference type="EMBL" id="CAJNOO010012695">
    <property type="protein sequence ID" value="CAF1508853.1"/>
    <property type="molecule type" value="Genomic_DNA"/>
</dbReference>
<dbReference type="OrthoDB" id="10516546at2759"/>